<dbReference type="GeneID" id="13796784"/>
<dbReference type="AlphaFoldDB" id="K0IKP7"/>
<dbReference type="Proteomes" id="UP000008037">
    <property type="component" value="Chromosome"/>
</dbReference>
<keyword evidence="2" id="KW-1185">Reference proteome</keyword>
<evidence type="ECO:0000313" key="1">
    <source>
        <dbReference type="EMBL" id="AFU59893.1"/>
    </source>
</evidence>
<dbReference type="KEGG" id="nga:Ngar_c29750"/>
<organism evidence="1 2">
    <name type="scientific">Nitrososphaera gargensis (strain Ga9.2)</name>
    <dbReference type="NCBI Taxonomy" id="1237085"/>
    <lineage>
        <taxon>Archaea</taxon>
        <taxon>Nitrososphaerota</taxon>
        <taxon>Nitrososphaeria</taxon>
        <taxon>Nitrososphaerales</taxon>
        <taxon>Nitrososphaeraceae</taxon>
        <taxon>Nitrososphaera</taxon>
    </lineage>
</organism>
<name>K0IKP7_NITGG</name>
<dbReference type="RefSeq" id="WP_015020427.1">
    <property type="nucleotide sequence ID" value="NC_018719.1"/>
</dbReference>
<reference evidence="1 2" key="1">
    <citation type="journal article" date="2012" name="Environ. Microbiol.">
        <title>The genome of the ammonia-oxidizing Candidatus Nitrososphaera gargensis: insights into metabolic versatility and environmental adaptations.</title>
        <authorList>
            <person name="Spang A."/>
            <person name="Poehlein A."/>
            <person name="Offre P."/>
            <person name="Zumbragel S."/>
            <person name="Haider S."/>
            <person name="Rychlik N."/>
            <person name="Nowka B."/>
            <person name="Schmeisser C."/>
            <person name="Lebedeva E.V."/>
            <person name="Rattei T."/>
            <person name="Bohm C."/>
            <person name="Schmid M."/>
            <person name="Galushko A."/>
            <person name="Hatzenpichler R."/>
            <person name="Weinmaier T."/>
            <person name="Daniel R."/>
            <person name="Schleper C."/>
            <person name="Spieck E."/>
            <person name="Streit W."/>
            <person name="Wagner M."/>
        </authorList>
    </citation>
    <scope>NUCLEOTIDE SEQUENCE [LARGE SCALE GENOMIC DNA]</scope>
    <source>
        <strain evidence="2">Ga9.2</strain>
    </source>
</reference>
<dbReference type="STRING" id="1237085.Ngar_c29750"/>
<dbReference type="BioCyc" id="CNIT1237085:G1324-2975-MONOMER"/>
<sequence length="64" mass="7303">MSKSNNCINNEHGSCKGIIKEADLTKICVCPCHDSMYQLVRNTIAVVNQNQRNNPYQFTHDSYI</sequence>
<gene>
    <name evidence="1" type="ordered locus">Ngar_c29750</name>
</gene>
<dbReference type="InParanoid" id="K0IKP7"/>
<dbReference type="HOGENOM" id="CLU_198712_0_0_2"/>
<proteinExistence type="predicted"/>
<dbReference type="OrthoDB" id="372510at2157"/>
<evidence type="ECO:0000313" key="2">
    <source>
        <dbReference type="Proteomes" id="UP000008037"/>
    </source>
</evidence>
<dbReference type="EMBL" id="CP002408">
    <property type="protein sequence ID" value="AFU59893.1"/>
    <property type="molecule type" value="Genomic_DNA"/>
</dbReference>
<protein>
    <submittedName>
        <fullName evidence="1">Uncharacterized protein</fullName>
    </submittedName>
</protein>
<accession>K0IKP7</accession>